<accession>A0AAV2RGY2</accession>
<proteinExistence type="predicted"/>
<feature type="non-terminal residue" evidence="2">
    <location>
        <position position="1"/>
    </location>
</feature>
<evidence type="ECO:0000313" key="3">
    <source>
        <dbReference type="Proteomes" id="UP001497623"/>
    </source>
</evidence>
<dbReference type="GO" id="GO:0016266">
    <property type="term" value="P:protein O-linked glycosylation via N-acetyl-galactosamine"/>
    <property type="evidence" value="ECO:0007669"/>
    <property type="project" value="TreeGrafter"/>
</dbReference>
<name>A0AAV2RGY2_MEGNR</name>
<dbReference type="AlphaFoldDB" id="A0AAV2RGY2"/>
<dbReference type="GO" id="GO:0047223">
    <property type="term" value="F:beta-1,3-galactosyl-O-glycosyl-glycoprotein beta-1,3-N-acetylglucosaminyltransferase activity"/>
    <property type="evidence" value="ECO:0007669"/>
    <property type="project" value="TreeGrafter"/>
</dbReference>
<dbReference type="Proteomes" id="UP001497623">
    <property type="component" value="Unassembled WGS sequence"/>
</dbReference>
<dbReference type="InterPro" id="IPR052463">
    <property type="entry name" value="O-linked_mannose_GnT"/>
</dbReference>
<dbReference type="PANTHER" id="PTHR46396">
    <property type="entry name" value="PROTEIN O-LINKED-MANNOSE BETA-1,2-N-ACETYLGLUCOSAMINYLTRANSFERASE 1"/>
    <property type="match status" value="1"/>
</dbReference>
<keyword evidence="3" id="KW-1185">Reference proteome</keyword>
<feature type="non-terminal residue" evidence="2">
    <location>
        <position position="186"/>
    </location>
</feature>
<protein>
    <recommendedName>
        <fullName evidence="1">ILEI/PANDER domain-containing protein</fullName>
    </recommendedName>
</protein>
<gene>
    <name evidence="2" type="ORF">MNOR_LOCUS24044</name>
</gene>
<dbReference type="EMBL" id="CAXKWB010021716">
    <property type="protein sequence ID" value="CAL4123384.1"/>
    <property type="molecule type" value="Genomic_DNA"/>
</dbReference>
<dbReference type="PANTHER" id="PTHR46396:SF2">
    <property type="entry name" value="ILEI_PANDER DOMAIN-CONTAINING PROTEIN"/>
    <property type="match status" value="1"/>
</dbReference>
<feature type="domain" description="ILEI/PANDER" evidence="1">
    <location>
        <begin position="19"/>
        <end position="107"/>
    </location>
</feature>
<dbReference type="GO" id="GO:0000139">
    <property type="term" value="C:Golgi membrane"/>
    <property type="evidence" value="ECO:0007669"/>
    <property type="project" value="TreeGrafter"/>
</dbReference>
<dbReference type="InterPro" id="IPR039477">
    <property type="entry name" value="ILEI/PANDER_dom"/>
</dbReference>
<organism evidence="2 3">
    <name type="scientific">Meganyctiphanes norvegica</name>
    <name type="common">Northern krill</name>
    <name type="synonym">Thysanopoda norvegica</name>
    <dbReference type="NCBI Taxonomy" id="48144"/>
    <lineage>
        <taxon>Eukaryota</taxon>
        <taxon>Metazoa</taxon>
        <taxon>Ecdysozoa</taxon>
        <taxon>Arthropoda</taxon>
        <taxon>Crustacea</taxon>
        <taxon>Multicrustacea</taxon>
        <taxon>Malacostraca</taxon>
        <taxon>Eumalacostraca</taxon>
        <taxon>Eucarida</taxon>
        <taxon>Euphausiacea</taxon>
        <taxon>Euphausiidae</taxon>
        <taxon>Meganyctiphanes</taxon>
    </lineage>
</organism>
<sequence length="186" mass="21127">VYEAHKNKSSDDKYMQNGGLYLVVLHQEHGTVMQAARYRTFEGDADKELIAALKTLQKDRIIILAAMNEAFSALSQQARMYLKQQGSRVAEELHFGARWAWVWSKGATTWAEGFMFSLNNRVTHRVEMAGNLYLTANVPKKEGSRCSSWPSSSSWAQRHQFCDKYEGYGDLCSCHNPVSISRPQTL</sequence>
<reference evidence="2 3" key="1">
    <citation type="submission" date="2024-05" db="EMBL/GenBank/DDBJ databases">
        <authorList>
            <person name="Wallberg A."/>
        </authorList>
    </citation>
    <scope>NUCLEOTIDE SEQUENCE [LARGE SCALE GENOMIC DNA]</scope>
</reference>
<dbReference type="Pfam" id="PF15711">
    <property type="entry name" value="ILEI"/>
    <property type="match status" value="1"/>
</dbReference>
<evidence type="ECO:0000259" key="1">
    <source>
        <dbReference type="Pfam" id="PF15711"/>
    </source>
</evidence>
<evidence type="ECO:0000313" key="2">
    <source>
        <dbReference type="EMBL" id="CAL4123384.1"/>
    </source>
</evidence>
<comment type="caution">
    <text evidence="2">The sequence shown here is derived from an EMBL/GenBank/DDBJ whole genome shotgun (WGS) entry which is preliminary data.</text>
</comment>